<keyword evidence="1" id="KW-1133">Transmembrane helix</keyword>
<dbReference type="RefSeq" id="WP_240572075.1">
    <property type="nucleotide sequence ID" value="NZ_CP136709.1"/>
</dbReference>
<feature type="transmembrane region" description="Helical" evidence="1">
    <location>
        <begin position="37"/>
        <end position="70"/>
    </location>
</feature>
<protein>
    <recommendedName>
        <fullName evidence="4">Phage holin family protein</fullName>
    </recommendedName>
</protein>
<feature type="transmembrane region" description="Helical" evidence="1">
    <location>
        <begin position="76"/>
        <end position="97"/>
    </location>
</feature>
<keyword evidence="3" id="KW-1185">Reference proteome</keyword>
<sequence length="123" mass="13813">MKILDALNVKAQDTFQHGDEYLKSSEKYIKLKIFEQLSLTLSFLIKFFIILGLGFAGLFFVSVAGAIALGEWLNSMPLACLIIGITLILLMGLAFAFRRRIDNTVISNVSDNFFNSDKDEKEI</sequence>
<reference evidence="2" key="1">
    <citation type="submission" date="2022-02" db="EMBL/GenBank/DDBJ databases">
        <title>Aestuariibaculum sp., a marine bacterium isolated from sediment in Guangxi.</title>
        <authorList>
            <person name="Ying J."/>
        </authorList>
    </citation>
    <scope>NUCLEOTIDE SEQUENCE</scope>
    <source>
        <strain evidence="2">L182</strain>
    </source>
</reference>
<gene>
    <name evidence="2" type="ORF">MKW35_03890</name>
</gene>
<dbReference type="EMBL" id="JAKVQD010000001">
    <property type="protein sequence ID" value="MCH4551750.1"/>
    <property type="molecule type" value="Genomic_DNA"/>
</dbReference>
<proteinExistence type="predicted"/>
<keyword evidence="1" id="KW-0472">Membrane</keyword>
<dbReference type="Proteomes" id="UP001156141">
    <property type="component" value="Unassembled WGS sequence"/>
</dbReference>
<evidence type="ECO:0000313" key="2">
    <source>
        <dbReference type="EMBL" id="MCH4551750.1"/>
    </source>
</evidence>
<keyword evidence="1" id="KW-0812">Transmembrane</keyword>
<accession>A0ABS9RFM8</accession>
<comment type="caution">
    <text evidence="2">The sequence shown here is derived from an EMBL/GenBank/DDBJ whole genome shotgun (WGS) entry which is preliminary data.</text>
</comment>
<evidence type="ECO:0000313" key="3">
    <source>
        <dbReference type="Proteomes" id="UP001156141"/>
    </source>
</evidence>
<name>A0ABS9RFM8_9FLAO</name>
<organism evidence="2 3">
    <name type="scientific">Aestuariibaculum lutulentum</name>
    <dbReference type="NCBI Taxonomy" id="2920935"/>
    <lineage>
        <taxon>Bacteria</taxon>
        <taxon>Pseudomonadati</taxon>
        <taxon>Bacteroidota</taxon>
        <taxon>Flavobacteriia</taxon>
        <taxon>Flavobacteriales</taxon>
        <taxon>Flavobacteriaceae</taxon>
    </lineage>
</organism>
<evidence type="ECO:0008006" key="4">
    <source>
        <dbReference type="Google" id="ProtNLM"/>
    </source>
</evidence>
<evidence type="ECO:0000256" key="1">
    <source>
        <dbReference type="SAM" id="Phobius"/>
    </source>
</evidence>